<proteinExistence type="predicted"/>
<comment type="caution">
    <text evidence="3">The sequence shown here is derived from an EMBL/GenBank/DDBJ whole genome shotgun (WGS) entry which is preliminary data.</text>
</comment>
<feature type="compositionally biased region" description="Basic and acidic residues" evidence="2">
    <location>
        <begin position="28"/>
        <end position="37"/>
    </location>
</feature>
<reference evidence="3" key="1">
    <citation type="journal article" date="2023" name="Mol. Phylogenet. Evol.">
        <title>Genome-scale phylogeny and comparative genomics of the fungal order Sordariales.</title>
        <authorList>
            <person name="Hensen N."/>
            <person name="Bonometti L."/>
            <person name="Westerberg I."/>
            <person name="Brannstrom I.O."/>
            <person name="Guillou S."/>
            <person name="Cros-Aarteil S."/>
            <person name="Calhoun S."/>
            <person name="Haridas S."/>
            <person name="Kuo A."/>
            <person name="Mondo S."/>
            <person name="Pangilinan J."/>
            <person name="Riley R."/>
            <person name="LaButti K."/>
            <person name="Andreopoulos B."/>
            <person name="Lipzen A."/>
            <person name="Chen C."/>
            <person name="Yan M."/>
            <person name="Daum C."/>
            <person name="Ng V."/>
            <person name="Clum A."/>
            <person name="Steindorff A."/>
            <person name="Ohm R.A."/>
            <person name="Martin F."/>
            <person name="Silar P."/>
            <person name="Natvig D.O."/>
            <person name="Lalanne C."/>
            <person name="Gautier V."/>
            <person name="Ament-Velasquez S.L."/>
            <person name="Kruys A."/>
            <person name="Hutchinson M.I."/>
            <person name="Powell A.J."/>
            <person name="Barry K."/>
            <person name="Miller A.N."/>
            <person name="Grigoriev I.V."/>
            <person name="Debuchy R."/>
            <person name="Gladieux P."/>
            <person name="Hiltunen Thoren M."/>
            <person name="Johannesson H."/>
        </authorList>
    </citation>
    <scope>NUCLEOTIDE SEQUENCE</scope>
    <source>
        <strain evidence="3">CBS 232.78</strain>
    </source>
</reference>
<gene>
    <name evidence="3" type="ORF">B0H63DRAFT_531315</name>
</gene>
<dbReference type="EMBL" id="JAULSW010000001">
    <property type="protein sequence ID" value="KAK3393496.1"/>
    <property type="molecule type" value="Genomic_DNA"/>
</dbReference>
<evidence type="ECO:0000256" key="1">
    <source>
        <dbReference type="SAM" id="Coils"/>
    </source>
</evidence>
<reference evidence="3" key="2">
    <citation type="submission" date="2023-06" db="EMBL/GenBank/DDBJ databases">
        <authorList>
            <consortium name="Lawrence Berkeley National Laboratory"/>
            <person name="Haridas S."/>
            <person name="Hensen N."/>
            <person name="Bonometti L."/>
            <person name="Westerberg I."/>
            <person name="Brannstrom I.O."/>
            <person name="Guillou S."/>
            <person name="Cros-Aarteil S."/>
            <person name="Calhoun S."/>
            <person name="Kuo A."/>
            <person name="Mondo S."/>
            <person name="Pangilinan J."/>
            <person name="Riley R."/>
            <person name="LaButti K."/>
            <person name="Andreopoulos B."/>
            <person name="Lipzen A."/>
            <person name="Chen C."/>
            <person name="Yanf M."/>
            <person name="Daum C."/>
            <person name="Ng V."/>
            <person name="Clum A."/>
            <person name="Steindorff A."/>
            <person name="Ohm R."/>
            <person name="Martin F."/>
            <person name="Silar P."/>
            <person name="Natvig D."/>
            <person name="Lalanne C."/>
            <person name="Gautier V."/>
            <person name="Ament-velasquez S.L."/>
            <person name="Kruys A."/>
            <person name="Hutchinson M.I."/>
            <person name="Powell A.J."/>
            <person name="Barry K."/>
            <person name="Miller A.N."/>
            <person name="Grigoriev I.V."/>
            <person name="Debuchy R."/>
            <person name="Gladieux P."/>
            <person name="Thoren M.H."/>
            <person name="Johannesson H."/>
        </authorList>
    </citation>
    <scope>NUCLEOTIDE SEQUENCE</scope>
    <source>
        <strain evidence="3">CBS 232.78</strain>
    </source>
</reference>
<evidence type="ECO:0000256" key="2">
    <source>
        <dbReference type="SAM" id="MobiDB-lite"/>
    </source>
</evidence>
<evidence type="ECO:0000313" key="4">
    <source>
        <dbReference type="Proteomes" id="UP001285441"/>
    </source>
</evidence>
<dbReference type="AlphaFoldDB" id="A0AAE0P558"/>
<dbReference type="Proteomes" id="UP001285441">
    <property type="component" value="Unassembled WGS sequence"/>
</dbReference>
<accession>A0AAE0P558</accession>
<sequence>MMASLTPEQAQSGRYGPVERGTLTRKFSTKEETKGERSNLQIGLVRPRELPAEGIYHIAISEVTGTENYQPLERGAGRTFAIASVLDLGLRMLESPRGRDALEILASHAIRVWHRKAANESPTIGVYQQYQAEQVSAVAAVSEYLHRIRARFPAVRLDRTNRFQAGDRNASHWQQYYHHHRHPHYAAEAFHFSTPSRTAAPLERSSQFNPGAVTATLHLDGTLVDKLYQARVQADLARRRRDEAEQNLQAAIFRRLQFHAATGMAHHLCHLFVGFLRGFGGLGAAVTDDDVLRLVRRHDMGAEFEVLFFGGRPKMFTSQDTEGRCWGKSYLVKRRPHRRRTAVAVDQERIERYLRGDFSLPLLTSREERTRPVEQYRDVKQRYTASEGHEGRRKVPNMDVVAVKSQQQLSLPWDIKGQEYQMLRRACFDPSVRVVDLNGRFLV</sequence>
<keyword evidence="1" id="KW-0175">Coiled coil</keyword>
<evidence type="ECO:0000313" key="3">
    <source>
        <dbReference type="EMBL" id="KAK3393496.1"/>
    </source>
</evidence>
<protein>
    <submittedName>
        <fullName evidence="3">Uncharacterized protein</fullName>
    </submittedName>
</protein>
<feature type="coiled-coil region" evidence="1">
    <location>
        <begin position="227"/>
        <end position="254"/>
    </location>
</feature>
<feature type="compositionally biased region" description="Polar residues" evidence="2">
    <location>
        <begin position="1"/>
        <end position="12"/>
    </location>
</feature>
<feature type="region of interest" description="Disordered" evidence="2">
    <location>
        <begin position="1"/>
        <end position="39"/>
    </location>
</feature>
<keyword evidence="4" id="KW-1185">Reference proteome</keyword>
<organism evidence="3 4">
    <name type="scientific">Podospora didyma</name>
    <dbReference type="NCBI Taxonomy" id="330526"/>
    <lineage>
        <taxon>Eukaryota</taxon>
        <taxon>Fungi</taxon>
        <taxon>Dikarya</taxon>
        <taxon>Ascomycota</taxon>
        <taxon>Pezizomycotina</taxon>
        <taxon>Sordariomycetes</taxon>
        <taxon>Sordariomycetidae</taxon>
        <taxon>Sordariales</taxon>
        <taxon>Podosporaceae</taxon>
        <taxon>Podospora</taxon>
    </lineage>
</organism>
<name>A0AAE0P558_9PEZI</name>